<accession>A0ABN7XF18</accession>
<evidence type="ECO:0000313" key="2">
    <source>
        <dbReference type="Proteomes" id="UP000789901"/>
    </source>
</evidence>
<keyword evidence="2" id="KW-1185">Reference proteome</keyword>
<dbReference type="EMBL" id="CAJVQB010119078">
    <property type="protein sequence ID" value="CAG8853031.1"/>
    <property type="molecule type" value="Genomic_DNA"/>
</dbReference>
<comment type="caution">
    <text evidence="1">The sequence shown here is derived from an EMBL/GenBank/DDBJ whole genome shotgun (WGS) entry which is preliminary data.</text>
</comment>
<protein>
    <submittedName>
        <fullName evidence="1">38483_t:CDS:1</fullName>
    </submittedName>
</protein>
<evidence type="ECO:0000313" key="1">
    <source>
        <dbReference type="EMBL" id="CAG8853031.1"/>
    </source>
</evidence>
<feature type="non-terminal residue" evidence="1">
    <location>
        <position position="1"/>
    </location>
</feature>
<organism evidence="1 2">
    <name type="scientific">Gigaspora margarita</name>
    <dbReference type="NCBI Taxonomy" id="4874"/>
    <lineage>
        <taxon>Eukaryota</taxon>
        <taxon>Fungi</taxon>
        <taxon>Fungi incertae sedis</taxon>
        <taxon>Mucoromycota</taxon>
        <taxon>Glomeromycotina</taxon>
        <taxon>Glomeromycetes</taxon>
        <taxon>Diversisporales</taxon>
        <taxon>Gigasporaceae</taxon>
        <taxon>Gigaspora</taxon>
    </lineage>
</organism>
<name>A0ABN7XF18_GIGMA</name>
<reference evidence="1 2" key="1">
    <citation type="submission" date="2021-06" db="EMBL/GenBank/DDBJ databases">
        <authorList>
            <person name="Kallberg Y."/>
            <person name="Tangrot J."/>
            <person name="Rosling A."/>
        </authorList>
    </citation>
    <scope>NUCLEOTIDE SEQUENCE [LARGE SCALE GENOMIC DNA]</scope>
    <source>
        <strain evidence="1 2">120-4 pot B 10/14</strain>
    </source>
</reference>
<dbReference type="Proteomes" id="UP000789901">
    <property type="component" value="Unassembled WGS sequence"/>
</dbReference>
<proteinExistence type="predicted"/>
<sequence>FKIKQMSDLIYLEIKDENIQAFENLTFKIKLTTISGSRNSACLSFLNHNNDKIQIPDGIELIDITNINFLKVPAFPEQIFFT</sequence>
<gene>
    <name evidence="1" type="ORF">GMARGA_LOCUS41852</name>
</gene>